<feature type="compositionally biased region" description="Polar residues" evidence="1">
    <location>
        <begin position="269"/>
        <end position="278"/>
    </location>
</feature>
<evidence type="ECO:0000313" key="3">
    <source>
        <dbReference type="Proteomes" id="UP000595058"/>
    </source>
</evidence>
<keyword evidence="3" id="KW-1185">Reference proteome</keyword>
<proteinExistence type="predicted"/>
<dbReference type="Proteomes" id="UP000595058">
    <property type="component" value="Chromosome"/>
</dbReference>
<sequence length="278" mass="30021">MSLTLAQRNQLRKRAAQEAAAAAPAALMDGATGYEVMLAKLQQDQFRLKQVQSTEGKAKLKAELLPDYVPYIEGVLAAGQGAQDDVLVTVMVWRFDASDFDGGLQIAEYVLRHQLVMPDRFNRTTGCLVAEEVATAALNAQKAGKTFPLVTLNRTAELTADQDMPDEARAKLVLAQGRAQLAHLNYDAEALTQDERAWLQFGIDLLKRAIELHNSCGGKKDLERAERLLKKHAESAPTDTGTDEPPADDQPQPDQAKGAEADQGAPDASTGTGEPSAN</sequence>
<dbReference type="EMBL" id="CP065720">
    <property type="protein sequence ID" value="QPT19054.1"/>
    <property type="molecule type" value="Genomic_DNA"/>
</dbReference>
<dbReference type="InterPro" id="IPR010270">
    <property type="entry name" value="Phage_P2_GpM"/>
</dbReference>
<evidence type="ECO:0000256" key="1">
    <source>
        <dbReference type="SAM" id="MobiDB-lite"/>
    </source>
</evidence>
<protein>
    <submittedName>
        <fullName evidence="2">Terminase</fullName>
    </submittedName>
</protein>
<reference evidence="2 3" key="1">
    <citation type="submission" date="2020-12" db="EMBL/GenBank/DDBJ databases">
        <title>FDA dAtabase for Regulatory Grade micrObial Sequences (FDA-ARGOS): Supporting development and validation of Infectious Disease Dx tests.</title>
        <authorList>
            <person name="Sproer C."/>
            <person name="Gronow S."/>
            <person name="Severitt S."/>
            <person name="Schroder I."/>
            <person name="Tallon L."/>
            <person name="Sadzewicz L."/>
            <person name="Zhao X."/>
            <person name="Boylan J."/>
            <person name="Ott S."/>
            <person name="Bowen H."/>
            <person name="Vavikolanu K."/>
            <person name="Mehta A."/>
            <person name="Aluvathingal J."/>
            <person name="Nadendla S."/>
            <person name="Lowell S."/>
            <person name="Myers T."/>
            <person name="Yan Y."/>
            <person name="Sichtig H."/>
        </authorList>
    </citation>
    <scope>NUCLEOTIDE SEQUENCE [LARGE SCALE GENOMIC DNA]</scope>
    <source>
        <strain evidence="2 3">FDAARGOS_877</strain>
    </source>
</reference>
<accession>A0ABX6XYH7</accession>
<dbReference type="Pfam" id="PF05944">
    <property type="entry name" value="Phage_term_smal"/>
    <property type="match status" value="1"/>
</dbReference>
<evidence type="ECO:0000313" key="2">
    <source>
        <dbReference type="EMBL" id="QPT19054.1"/>
    </source>
</evidence>
<gene>
    <name evidence="2" type="ORF">I6G34_06760</name>
</gene>
<name>A0ABX6XYH7_9GAMM</name>
<feature type="region of interest" description="Disordered" evidence="1">
    <location>
        <begin position="227"/>
        <end position="278"/>
    </location>
</feature>
<organism evidence="2 3">
    <name type="scientific">Stutzerimonas frequens</name>
    <dbReference type="NCBI Taxonomy" id="2968969"/>
    <lineage>
        <taxon>Bacteria</taxon>
        <taxon>Pseudomonadati</taxon>
        <taxon>Pseudomonadota</taxon>
        <taxon>Gammaproteobacteria</taxon>
        <taxon>Pseudomonadales</taxon>
        <taxon>Pseudomonadaceae</taxon>
        <taxon>Stutzerimonas</taxon>
    </lineage>
</organism>